<comment type="caution">
    <text evidence="1">The sequence shown here is derived from an EMBL/GenBank/DDBJ whole genome shotgun (WGS) entry which is preliminary data.</text>
</comment>
<protein>
    <submittedName>
        <fullName evidence="1">Uncharacterized protein</fullName>
    </submittedName>
</protein>
<keyword evidence="2" id="KW-1185">Reference proteome</keyword>
<sequence length="100" mass="11418">MQWPLDRCKKIFVEVAKKIFPKATTTAGRWCQKMAQLLRYARLRGPRVSLYETKPYEQMSVAVTTIESETSASRLLTTYMGPVTYDNNGKLASNILVREA</sequence>
<proteinExistence type="predicted"/>
<gene>
    <name evidence="1" type="ORF">CCHR01_19775</name>
</gene>
<evidence type="ECO:0000313" key="2">
    <source>
        <dbReference type="Proteomes" id="UP001243330"/>
    </source>
</evidence>
<organism evidence="1 2">
    <name type="scientific">Colletotrichum chrysophilum</name>
    <dbReference type="NCBI Taxonomy" id="1836956"/>
    <lineage>
        <taxon>Eukaryota</taxon>
        <taxon>Fungi</taxon>
        <taxon>Dikarya</taxon>
        <taxon>Ascomycota</taxon>
        <taxon>Pezizomycotina</taxon>
        <taxon>Sordariomycetes</taxon>
        <taxon>Hypocreomycetidae</taxon>
        <taxon>Glomerellales</taxon>
        <taxon>Glomerellaceae</taxon>
        <taxon>Colletotrichum</taxon>
        <taxon>Colletotrichum gloeosporioides species complex</taxon>
    </lineage>
</organism>
<evidence type="ECO:0000313" key="1">
    <source>
        <dbReference type="EMBL" id="KAK1837604.1"/>
    </source>
</evidence>
<dbReference type="Proteomes" id="UP001243330">
    <property type="component" value="Unassembled WGS sequence"/>
</dbReference>
<reference evidence="1" key="1">
    <citation type="submission" date="2023-01" db="EMBL/GenBank/DDBJ databases">
        <title>Colletotrichum chrysophilum M932 genome sequence.</title>
        <authorList>
            <person name="Baroncelli R."/>
        </authorList>
    </citation>
    <scope>NUCLEOTIDE SEQUENCE</scope>
    <source>
        <strain evidence="1">M932</strain>
    </source>
</reference>
<dbReference type="AlphaFoldDB" id="A0AAD9A1Y5"/>
<name>A0AAD9A1Y5_9PEZI</name>
<dbReference type="EMBL" id="JAQOWY010001112">
    <property type="protein sequence ID" value="KAK1837604.1"/>
    <property type="molecule type" value="Genomic_DNA"/>
</dbReference>
<accession>A0AAD9A1Y5</accession>